<dbReference type="InterPro" id="IPR038563">
    <property type="entry name" value="Endonuclease_7_sf"/>
</dbReference>
<evidence type="ECO:0000313" key="1">
    <source>
        <dbReference type="EMBL" id="CAG9834647.1"/>
    </source>
</evidence>
<dbReference type="SUPFAM" id="SSF56672">
    <property type="entry name" value="DNA/RNA polymerases"/>
    <property type="match status" value="2"/>
</dbReference>
<dbReference type="SUPFAM" id="SSF53098">
    <property type="entry name" value="Ribonuclease H-like"/>
    <property type="match status" value="1"/>
</dbReference>
<dbReference type="InterPro" id="IPR004211">
    <property type="entry name" value="Endonuclease_7"/>
</dbReference>
<dbReference type="InterPro" id="IPR044925">
    <property type="entry name" value="His-Me_finger_sf"/>
</dbReference>
<dbReference type="OrthoDB" id="6602337at2759"/>
<dbReference type="PANTHER" id="PTHR31511:SF12">
    <property type="entry name" value="RHO TERMINATION FACTOR N-TERMINAL DOMAIN-CONTAINING PROTEIN"/>
    <property type="match status" value="1"/>
</dbReference>
<evidence type="ECO:0000313" key="2">
    <source>
        <dbReference type="Proteomes" id="UP001153709"/>
    </source>
</evidence>
<name>A0A9N9XB65_DIABA</name>
<reference evidence="1" key="1">
    <citation type="submission" date="2022-01" db="EMBL/GenBank/DDBJ databases">
        <authorList>
            <person name="King R."/>
        </authorList>
    </citation>
    <scope>NUCLEOTIDE SEQUENCE</scope>
</reference>
<gene>
    <name evidence="1" type="ORF">DIABBA_LOCUS7935</name>
</gene>
<dbReference type="InterPro" id="IPR012337">
    <property type="entry name" value="RNaseH-like_sf"/>
</dbReference>
<dbReference type="Gene3D" id="3.40.1800.10">
    <property type="entry name" value="His-Me finger endonucleases"/>
    <property type="match status" value="2"/>
</dbReference>
<keyword evidence="2" id="KW-1185">Reference proteome</keyword>
<dbReference type="Pfam" id="PF02945">
    <property type="entry name" value="Endonuclease_7"/>
    <property type="match status" value="1"/>
</dbReference>
<dbReference type="SUPFAM" id="SSF54060">
    <property type="entry name" value="His-Me finger endonucleases"/>
    <property type="match status" value="2"/>
</dbReference>
<protein>
    <recommendedName>
        <fullName evidence="3">DNA-directed DNA polymerase</fullName>
    </recommendedName>
</protein>
<accession>A0A9N9XB65</accession>
<organism evidence="1 2">
    <name type="scientific">Diabrotica balteata</name>
    <name type="common">Banded cucumber beetle</name>
    <dbReference type="NCBI Taxonomy" id="107213"/>
    <lineage>
        <taxon>Eukaryota</taxon>
        <taxon>Metazoa</taxon>
        <taxon>Ecdysozoa</taxon>
        <taxon>Arthropoda</taxon>
        <taxon>Hexapoda</taxon>
        <taxon>Insecta</taxon>
        <taxon>Pterygota</taxon>
        <taxon>Neoptera</taxon>
        <taxon>Endopterygota</taxon>
        <taxon>Coleoptera</taxon>
        <taxon>Polyphaga</taxon>
        <taxon>Cucujiformia</taxon>
        <taxon>Chrysomeloidea</taxon>
        <taxon>Chrysomelidae</taxon>
        <taxon>Galerucinae</taxon>
        <taxon>Diabroticina</taxon>
        <taxon>Diabroticites</taxon>
        <taxon>Diabrotica</taxon>
    </lineage>
</organism>
<dbReference type="PROSITE" id="PS00116">
    <property type="entry name" value="DNA_POLYMERASE_B"/>
    <property type="match status" value="1"/>
</dbReference>
<dbReference type="InterPro" id="IPR017964">
    <property type="entry name" value="DNA-dir_DNA_pol_B_CS"/>
</dbReference>
<sequence length="2671" mass="311808">MSESSKINYSGFMNEIKPKVTRILNEYLHQHTALKVNCELFAMFYKPENEISDIKSMNTSNKIFTLSSDISDMYNDFSEAILTQASEFQEKDSNWALQEILFLDVNINKFSTISASSYINLPSQIKRKGAILNIQNKDSKCFAYCVIAGIFPSNGDPTKPESYPPCDTLLNFNGIGFPVKLKDINKFEILNNISVNVYGLQSYFKENKMQYEIVGPLYYTQHHKPTHVNLLLISDSNQSHYCLITDLYRLVKTQKTKYDGKQYFCDGCLQTFPTLEKLKNHQENDCLHISTILPTSELRVNKCGETLPSNILKFINIEKTSQHPFVIYADFESILKPIHHCNPSDGQSYTIKVAEHIPYAFAFYLKCNYDDSLSRLETYQGEDAAKVFVQKLDALAINLYQNHLKHIKPMVSLTSEENQNFQNAIKCSICQKSFSSFDKRVQDHCHLTGLYRGAAHNSCNLNFKVPNFIPIFFHNLTNYDCHMFIKELTTNKEYLSAIAQTKEKYITFSKSVLVHKSDDSKKHNVYLKLRFVDSFRFLAKSLDKLSQTLESSQCNEIRKYFPGEKEFGLMRRKGVFPYTYIDSYIKLEEKHLPPKEKFYDNLRGEHITTEDYNRAQEVWDHFNCQSMGDYGMLYLKSDVLLLADIFENFRKVCLKEYKLDPAHYVTAPSLTWDAMLKYTDIELQLLTDVDMVHFFKKGIRGGVATCTKRMGIANNRFLNNFDPTKPETYIMYLDATNLYGAAMSQPLPWGNFRWLNDQEIDQFNIFTIDDDGEKGYVLEVDLHYPPNIHEQHNDLPFCPESIVPPKSKYKKLIPNLYDKKKYVIHYRNLKQCIQYGLKLEKVHRILEFSQSLWLKKYIDLNTFLRNNAKNEFHRDLFKLLVNAVFGKSLECIEKRKEIFLLSHYENSKGRVGAKSLIAKPEFNSLSVFNENLVAIHLNKTKIIYDKPIFVGFSILDVSKTFIYDFFYGYIKNKYRNNVNLLYTDTDSLVLEVQTPNFYDDMNKNLRYFDTSNYSENNQHGVDKTKSILGKMKNEFPNTTIKAFYGTGAKAYCIEADTIVKKAKGVSRHVVKNQLHLNDYSRIQTGVIINLKHKDIKEFLSDAFNLLKEKLINIFKQMLVVKVNTTFWGEFVRQSNEQEIIDHKHFNTPNVVLDQGTNLSEWFQEHIVDYILNKVTEFSDEGSGWALQKILMLEVAINKYEIGNGSCFIKIPAQIANKKACINIQNMDHACFFWAIVSALYPPKGDYRLTSSYPFYRLVLNTDDLETPMKLNQIAKFEKLNDISVNVYALELNETEKKSFYVVVPARLTKKKLNRHVNLLLIQNKYFPKLNDYEAVVEDNENTDIRFHYCWIKDLSKLLSNQLSKHHGKKIFCDRCLNYFSSEDKLKDHIVLCENLNDCKISFPKYDFVEFKNHVYKQKAPFIVYADIECILEPCNTKLSKTTKRYQEHKAFSAGYYLKCSYDNSLSYYKSYQNLDCMEWFASELSKIAKFVESKMLNIEPMVEQKSTINVSTCHICEKIFKASDIIVRDHDHFTGKFRNFAHQECNLSFKKLFIVPIIYHNLSHYDSNFIIRDITKRGRVSVLPLNKNKYISFTLFDDETSIKFRFIDSFKFMSACLDELVTTLSLDNFENLKHEFKDLDNNKFKLLTKKGIVPYDYLDDINKLNENQLPVIENFYSKLHDLDLCAEDYTHAQNVWQSFDIQTLGEYSNLYMKTDILLLADVMENFRKTALNTYGLDPAWYFTMPGYTWDAMLKYTKCKLQILKDVDMVMFIEKAIRGGISVCCNRYSEANNKYMFNYDPTKPKKFLLYLDVNNLYGWAMAQFLPYGGFKWVSTNIDVTTVSDNSPVGYILVDLEYPQELHDLHKDFPFCAEHSVPPSSKLPKLIANLHNKKNYVLHYRNLKQAIAHGLVLTKIHKVLQFNQSAWLKPYIQLNTDLRAKATTNFQKNQFKNANNCVFCKTMENIRHHRLVKLVKNWNGRYGAKNLIASPRFLNRTVFDDDFMAIELKKAELIFNKPLYIGMSILDISKTCMYEFHYNFMLPTVGVEDCKLMYTDTDSFIYELACDDVYNDIIYKNLAKFDTSDYDENNVFKIPLANKKIPGLMKDEANGKIMTHFAGLRSKMYSYKIQVTKEEIELLRKKLVKKGFNKKRIAGKLRNIGIGKKSKGIKKTVVKNKITFEDYVNCLKDFKEKIVTQQSICSYAHKVFSIEQTKIALSPFDDKRRTNMSLQELCIKTICESVSNICDFLYICPLESPVGMEICQKYAMYKFDKLVRDNVVSYEADLGRVSYREESCKDCFSKANKYVATSKFVNFNEYNLNFCFDCARDFDKMLRMLYIFPTYKHIESSKIYTTTNISELFYNRNSRCQNSFDHFLFTIHTVYDCNCIEKSMLLQEICLKNICQNIKSISEFANVSLLPWRLTLEILKKYVKYRIEKLNTGYKLINLQYSCSTELLRHKKRKHECQVWCVSSNYFQVLDYDLNLCFNCFKIFYQGLKSNGKNCKYTQIISKETLYRNQLNVNICNKKLICQNEFNHFLFTWKYDTVLTSTPLLSTPLPTTPFYICQPDKYHSKCIVTVRGSKNMTLSKTHYILDNNTTSYIIPVTGKVESIQSFPSTLQIHYKNRDNSIHQLVHDNIVTKGDNMQFLLGTKKSTSDKLYVEFVIQCPLSKDSL</sequence>
<dbReference type="EMBL" id="OU898280">
    <property type="protein sequence ID" value="CAG9834647.1"/>
    <property type="molecule type" value="Genomic_DNA"/>
</dbReference>
<dbReference type="InterPro" id="IPR043502">
    <property type="entry name" value="DNA/RNA_pol_sf"/>
</dbReference>
<dbReference type="GO" id="GO:0071897">
    <property type="term" value="P:DNA biosynthetic process"/>
    <property type="evidence" value="ECO:0007669"/>
    <property type="project" value="UniProtKB-ARBA"/>
</dbReference>
<dbReference type="GO" id="GO:0000166">
    <property type="term" value="F:nucleotide binding"/>
    <property type="evidence" value="ECO:0007669"/>
    <property type="project" value="InterPro"/>
</dbReference>
<proteinExistence type="predicted"/>
<dbReference type="GO" id="GO:0003676">
    <property type="term" value="F:nucleic acid binding"/>
    <property type="evidence" value="ECO:0007669"/>
    <property type="project" value="InterPro"/>
</dbReference>
<dbReference type="GO" id="GO:0042575">
    <property type="term" value="C:DNA polymerase complex"/>
    <property type="evidence" value="ECO:0007669"/>
    <property type="project" value="UniProtKB-ARBA"/>
</dbReference>
<evidence type="ECO:0008006" key="3">
    <source>
        <dbReference type="Google" id="ProtNLM"/>
    </source>
</evidence>
<dbReference type="PANTHER" id="PTHR31511">
    <property type="entry name" value="PROTEIN CBG23764"/>
    <property type="match status" value="1"/>
</dbReference>
<dbReference type="Proteomes" id="UP001153709">
    <property type="component" value="Chromosome 5"/>
</dbReference>